<dbReference type="GeneID" id="107108980"/>
<evidence type="ECO:0000313" key="3">
    <source>
        <dbReference type="Proteomes" id="UP000694871"/>
    </source>
</evidence>
<name>A0ABM1JU94_GEKJA</name>
<dbReference type="PANTHER" id="PTHR14484:SF1">
    <property type="entry name" value="COILED-COIL DOMAIN-CONTAINING PROTEIN 71L"/>
    <property type="match status" value="1"/>
</dbReference>
<protein>
    <submittedName>
        <fullName evidence="4">Coiled-coil domain-containing protein 71L</fullName>
    </submittedName>
</protein>
<keyword evidence="3" id="KW-1185">Reference proteome</keyword>
<proteinExistence type="predicted"/>
<dbReference type="PANTHER" id="PTHR14484">
    <property type="entry name" value="COILED-COIL DOMAIN-CONTAINING PROTEIN 71"/>
    <property type="match status" value="1"/>
</dbReference>
<dbReference type="InterPro" id="IPR026695">
    <property type="entry name" value="Ccdc71/71L"/>
</dbReference>
<organism evidence="3 4">
    <name type="scientific">Gekko japonicus</name>
    <name type="common">Schlegel's Japanese gecko</name>
    <dbReference type="NCBI Taxonomy" id="146911"/>
    <lineage>
        <taxon>Eukaryota</taxon>
        <taxon>Metazoa</taxon>
        <taxon>Chordata</taxon>
        <taxon>Craniata</taxon>
        <taxon>Vertebrata</taxon>
        <taxon>Euteleostomi</taxon>
        <taxon>Lepidosauria</taxon>
        <taxon>Squamata</taxon>
        <taxon>Bifurcata</taxon>
        <taxon>Gekkota</taxon>
        <taxon>Gekkonidae</taxon>
        <taxon>Gekkoninae</taxon>
        <taxon>Gekko</taxon>
    </lineage>
</organism>
<gene>
    <name evidence="4" type="primary">CCDC71L</name>
</gene>
<dbReference type="Proteomes" id="UP000694871">
    <property type="component" value="Unplaced"/>
</dbReference>
<sequence length="271" mass="28929">MKPGGAASTTTTTTSSSQGAEAAPSAAAKAGLAPVGCEAAEKVVHTRSQVLFSGGGTKALGDAFKLLVPKSTEFMSSDTELWNFLCSLKHQFSPVILRSKDVYGYASCRAVVPDIPRGLATARRKCRPWRRAAARGRRLRVAAAARGGGGGGAKRAPKKRCVQEAAVPAARPPPPQTTPCEVAYPVEGTRAPPASLPSSLSALPWAPPQGRFPEESWRAAAPRLAAFPTIKVRGNVWNRRSLEANRRRAQRILRVDLAPVVRMSRFPLARY</sequence>
<feature type="region of interest" description="Disordered" evidence="2">
    <location>
        <begin position="1"/>
        <end position="22"/>
    </location>
</feature>
<evidence type="ECO:0000256" key="1">
    <source>
        <dbReference type="ARBA" id="ARBA00022553"/>
    </source>
</evidence>
<evidence type="ECO:0000313" key="4">
    <source>
        <dbReference type="RefSeq" id="XP_015265031.1"/>
    </source>
</evidence>
<feature type="compositionally biased region" description="Low complexity" evidence="2">
    <location>
        <begin position="8"/>
        <end position="22"/>
    </location>
</feature>
<keyword evidence="1" id="KW-0597">Phosphoprotein</keyword>
<accession>A0ABM1JU94</accession>
<dbReference type="Pfam" id="PF15374">
    <property type="entry name" value="CCDC71L"/>
    <property type="match status" value="1"/>
</dbReference>
<evidence type="ECO:0000256" key="2">
    <source>
        <dbReference type="SAM" id="MobiDB-lite"/>
    </source>
</evidence>
<reference evidence="4" key="1">
    <citation type="submission" date="2025-08" db="UniProtKB">
        <authorList>
            <consortium name="RefSeq"/>
        </authorList>
    </citation>
    <scope>IDENTIFICATION</scope>
</reference>
<dbReference type="RefSeq" id="XP_015265031.1">
    <property type="nucleotide sequence ID" value="XM_015409545.1"/>
</dbReference>